<dbReference type="InParanoid" id="A0A1D8PD17"/>
<dbReference type="eggNOG" id="KOG3841">
    <property type="taxonomic scope" value="Eukaryota"/>
</dbReference>
<dbReference type="AlphaFoldDB" id="A0A1D8PD17"/>
<dbReference type="VEuPathDB" id="FungiDB:C1_03460C_A"/>
<feature type="region of interest" description="Disordered" evidence="2">
    <location>
        <begin position="774"/>
        <end position="799"/>
    </location>
</feature>
<organism evidence="5 6">
    <name type="scientific">Candida albicans (strain SC5314 / ATCC MYA-2876)</name>
    <name type="common">Yeast</name>
    <dbReference type="NCBI Taxonomy" id="237561"/>
    <lineage>
        <taxon>Eukaryota</taxon>
        <taxon>Fungi</taxon>
        <taxon>Dikarya</taxon>
        <taxon>Ascomycota</taxon>
        <taxon>Saccharomycotina</taxon>
        <taxon>Pichiomycetes</taxon>
        <taxon>Debaryomycetaceae</taxon>
        <taxon>Candida/Lodderomyces clade</taxon>
        <taxon>Candida</taxon>
    </lineage>
</organism>
<feature type="region of interest" description="Disordered" evidence="2">
    <location>
        <begin position="102"/>
        <end position="161"/>
    </location>
</feature>
<feature type="region of interest" description="Disordered" evidence="2">
    <location>
        <begin position="1"/>
        <end position="30"/>
    </location>
</feature>
<feature type="domain" description="TEA" evidence="3">
    <location>
        <begin position="250"/>
        <end position="320"/>
    </location>
</feature>
<evidence type="ECO:0000313" key="4">
    <source>
        <dbReference type="CGD" id="CAL0000192573"/>
    </source>
</evidence>
<sequence length="990" mass="110430">MPNLPSISIPPETPRAKAKDSNTSNLGSVNRNILTPSFSFGLNFSPSFNFNSPSVQAISPGNFLHISNSFNKAINRTPITSTSSALVPPSTGKKHNRFLEALTRSSQQDGDNNKEGSSVSDTENNDEIWSTVNTSQAQHNSTNQTSMYEDENDHEKDNSFLPPNKLVLEKIEENNKSPSLDKAADISPKTAGDDYIVKKRKLSTDQSLTDSPNNSVASKIDSTMQSPINYRKQSVAYSTKSNSSSSAIADEKVWWPELDDVLIKSLYKYKKFKEDQDSFNASSILKKTSQNKIISRMLLNKTGILRTTKQISSRIFRLSKSGKLVKETKTPQTGSFANNNLDDILSTPLRSLVNARGSIDSSKLNTIIDEELDMLLGTSPLNEEFDDTSYKLEIRDFRLSFRSVHDHHIFTNLVSIDVNKSLSVPIEEAIRIKLESKKVPAWIINHDLNLNCHHIASSTPCSAVSASHQFQQSHLSLTGGNFESHMTIDVSCGEKSHKILSWRSHIVVYKKGNKLLEVVDVINGYFSESSKSYTLQIPFLKNFFLGYITYLANGAAITPDENLKIVQIIYSNPKSGTMEFDLGESTIRAYIIHELNIAGTSGSSKINIIDVHSKYQSASKQDHCDIDDNETVLADSSPLKLSPNSSRQWDTPSKSRLRIDTNKANIDGGAIAGPMTAPIYNAELLNKKMLDEQEKMKSNLQKEQLRPPLMHSQSVCNVNLSTQRIHSSPEMANNSTLAFSTPMTNRSGPVQNHPPSDSNFTPYQIAQKSFIARTQSESHLQSQANMQEQQQHLQSHTQSFLHQQLEGMINPQIHFVQTQMPQQASAGAAIAISPQIQNQLPQQIIQHVPLQNLGQMRNVPQQSFSLATNNNVITPDNNFMRQQWQQQMYFQQVAQQQLHNNGHQTGTVSGNGQSGRHNSKMIKHPTNLSSSQQNVHNNKENIKPRQITFGPILGHDPSPDLKTIQKQNTKNNGIVQCFPANTQIMYKPKK</sequence>
<feature type="compositionally biased region" description="Polar residues" evidence="2">
    <location>
        <begin position="21"/>
        <end position="30"/>
    </location>
</feature>
<accession>A0A1D8PD17</accession>
<dbReference type="GeneID" id="3636911"/>
<dbReference type="Pfam" id="PF01285">
    <property type="entry name" value="TEA"/>
    <property type="match status" value="1"/>
</dbReference>
<feature type="compositionally biased region" description="Low complexity" evidence="2">
    <location>
        <begin position="787"/>
        <end position="799"/>
    </location>
</feature>
<feature type="region of interest" description="Disordered" evidence="2">
    <location>
        <begin position="635"/>
        <end position="654"/>
    </location>
</feature>
<dbReference type="InterPro" id="IPR000818">
    <property type="entry name" value="TEA/ATTS_dom"/>
</dbReference>
<evidence type="ECO:0000313" key="6">
    <source>
        <dbReference type="Proteomes" id="UP000000559"/>
    </source>
</evidence>
<reference evidence="5 6" key="1">
    <citation type="journal article" date="2004" name="Proc. Natl. Acad. Sci. U.S.A.">
        <title>The diploid genome sequence of Candida albicans.</title>
        <authorList>
            <person name="Jones T."/>
            <person name="Federspiel N.A."/>
            <person name="Chibana H."/>
            <person name="Dungan J."/>
            <person name="Kalman S."/>
            <person name="Magee B.B."/>
            <person name="Newport G."/>
            <person name="Thorstenson Y.R."/>
            <person name="Agabian N."/>
            <person name="Magee P.T."/>
            <person name="Davis R.W."/>
            <person name="Scherer S."/>
        </authorList>
    </citation>
    <scope>NUCLEOTIDE SEQUENCE [LARGE SCALE GENOMIC DNA]</scope>
    <source>
        <strain evidence="6">SC5314 / ATCC MYA-2876</strain>
    </source>
</reference>
<dbReference type="Gene3D" id="6.10.20.40">
    <property type="entry name" value="TEA/ATTS domain"/>
    <property type="match status" value="1"/>
</dbReference>
<dbReference type="Proteomes" id="UP000000559">
    <property type="component" value="Chromosome 1"/>
</dbReference>
<evidence type="ECO:0000256" key="1">
    <source>
        <dbReference type="ARBA" id="ARBA00008421"/>
    </source>
</evidence>
<evidence type="ECO:0000313" key="5">
    <source>
        <dbReference type="EMBL" id="AOW26026.1"/>
    </source>
</evidence>
<feature type="compositionally biased region" description="Polar residues" evidence="2">
    <location>
        <begin position="642"/>
        <end position="654"/>
    </location>
</feature>
<evidence type="ECO:0000256" key="2">
    <source>
        <dbReference type="SAM" id="MobiDB-lite"/>
    </source>
</evidence>
<protein>
    <recommendedName>
        <fullName evidence="3">TEA domain-containing protein</fullName>
    </recommendedName>
</protein>
<gene>
    <name evidence="5" type="ordered locus">CAALFM_C103460CA</name>
    <name evidence="4" type="ordered locus">orf19.10566</name>
</gene>
<dbReference type="OrthoDB" id="10006572at2759"/>
<feature type="compositionally biased region" description="Polar residues" evidence="2">
    <location>
        <begin position="774"/>
        <end position="786"/>
    </location>
</feature>
<comment type="similarity">
    <text evidence="1">Belongs to the TEC1 family.</text>
</comment>
<feature type="region of interest" description="Disordered" evidence="2">
    <location>
        <begin position="734"/>
        <end position="754"/>
    </location>
</feature>
<reference evidence="5 6" key="3">
    <citation type="journal article" date="2013" name="Genome Biol.">
        <title>Assembly of a phased diploid Candida albicans genome facilitates allele-specific measurements and provides a simple model for repeat and indel structure.</title>
        <authorList>
            <person name="Muzzey D."/>
            <person name="Schwartz K."/>
            <person name="Weissman J.S."/>
            <person name="Sherlock G."/>
        </authorList>
    </citation>
    <scope>NUCLEOTIDE SEQUENCE [LARGE SCALE GENOMIC DNA]</scope>
    <source>
        <strain evidence="6">SC5314 / ATCC MYA-2876</strain>
    </source>
</reference>
<dbReference type="RefSeq" id="XP_721546.2">
    <property type="nucleotide sequence ID" value="XM_716453.2"/>
</dbReference>
<dbReference type="GO" id="GO:0003700">
    <property type="term" value="F:DNA-binding transcription factor activity"/>
    <property type="evidence" value="ECO:0007669"/>
    <property type="project" value="InterPro"/>
</dbReference>
<dbReference type="InterPro" id="IPR038096">
    <property type="entry name" value="TEA/ATTS_sf"/>
</dbReference>
<feature type="compositionally biased region" description="Polar residues" evidence="2">
    <location>
        <begin position="103"/>
        <end position="147"/>
    </location>
</feature>
<keyword evidence="6" id="KW-1185">Reference proteome</keyword>
<proteinExistence type="inferred from homology"/>
<reference evidence="5 6" key="2">
    <citation type="journal article" date="2007" name="Genome Biol.">
        <title>Assembly of the Candida albicans genome into sixteen supercontigs aligned on the eight chromosomes.</title>
        <authorList>
            <person name="van het Hoog M."/>
            <person name="Rast T.J."/>
            <person name="Martchenko M."/>
            <person name="Grindle S."/>
            <person name="Dignard D."/>
            <person name="Hogues H."/>
            <person name="Cuomo C."/>
            <person name="Berriman M."/>
            <person name="Scherer S."/>
            <person name="Magee B.B."/>
            <person name="Whiteway M."/>
            <person name="Chibana H."/>
            <person name="Nantel A."/>
            <person name="Magee P.T."/>
        </authorList>
    </citation>
    <scope>GENOME REANNOTATION</scope>
    <source>
        <strain evidence="6">SC5314 / ATCC MYA-2876</strain>
    </source>
</reference>
<dbReference type="EMBL" id="CP017623">
    <property type="protein sequence ID" value="AOW26026.1"/>
    <property type="molecule type" value="Genomic_DNA"/>
</dbReference>
<evidence type="ECO:0000259" key="3">
    <source>
        <dbReference type="Pfam" id="PF01285"/>
    </source>
</evidence>
<name>A0A1D8PD17_CANAL</name>
<dbReference type="CGD" id="CAL0000192573">
    <property type="gene designation" value="orf19.10566"/>
</dbReference>
<dbReference type="KEGG" id="cal:CAALFM_C103460CA"/>
<dbReference type="STRING" id="237561.A0A1D8PD17"/>